<organism evidence="2 3">
    <name type="scientific">Nematostella vectensis</name>
    <name type="common">Starlet sea anemone</name>
    <dbReference type="NCBI Taxonomy" id="45351"/>
    <lineage>
        <taxon>Eukaryota</taxon>
        <taxon>Metazoa</taxon>
        <taxon>Cnidaria</taxon>
        <taxon>Anthozoa</taxon>
        <taxon>Hexacorallia</taxon>
        <taxon>Actiniaria</taxon>
        <taxon>Edwardsiidae</taxon>
        <taxon>Nematostella</taxon>
    </lineage>
</organism>
<dbReference type="AlphaFoldDB" id="A7RVG3"/>
<name>A7RVG3_NEMVE</name>
<dbReference type="EMBL" id="DS469543">
    <property type="protein sequence ID" value="EDO44571.1"/>
    <property type="molecule type" value="Genomic_DNA"/>
</dbReference>
<evidence type="ECO:0000313" key="2">
    <source>
        <dbReference type="EMBL" id="EDO44571.1"/>
    </source>
</evidence>
<protein>
    <submittedName>
        <fullName evidence="2">Uncharacterized protein</fullName>
    </submittedName>
</protein>
<sequence>MIPKGLEPRLGTQDYLFASILLSWQSSFVFYQACISDVLLSNPDHLIYDMPSFGCCIGFVPQLRFWQRKSKEQTGDVYGYKSKKERNEVSEGINENFYYNEGCITESSDDIGYLPPMRENAIFYDDEIYSHAKERQNVTWFIPEMFSDHNEESEYVGKNPSRVVSEKQEPGTEVYAVLEGPGCDDDYQSDHEAETNKDPSVYVTLEQDQGPYEVGYFQQGTEMSHEARYSVHEGPEGTCLYGELDISLTEDHLYQGLGPSNGNCDKDKEEILSIQSSSAPLFQGHCPSNCEQKKNLENDTLTDQAQINIDELLETIGFYLKGKVESDSLGEEGCPKGSANSTGDDEMSHELHEETTVSEKKSINSHCISENIYFELERPEDENMPHQEAMVELDCPSNNMIENIYHVLENPQRKGSEEFAVSLDSTEVTREDLGDSESHDVIYHVLENPQRKGSEDFAVSLDSTEVTREDLGDSESHDVIYHVLENPQRKGSEDFAVSLDSTEVTREDLGDSESHDVIYHVLENPQRKGSEDFAVSLDSTEVTREDLGDSESHDVIYHVLENPQRKGSEDFATSEIPKATTSSITCWRIPNEQEKDFAWCLDSTEVIKGDLGKSEKFTEPPNLGIGNFYDKDIIETSEIQDEAIYGNVYNGTVMVYVNGNEKSETSNEDYYLNSDENIYVNKEIIDENDFTESSDNLKCQSYEKDGANGYHGNREDLNRNRHWGGVEQEEQEDIFVDVRELLTAEQRRLYKEAWRKSAPI</sequence>
<proteinExistence type="predicted"/>
<evidence type="ECO:0000313" key="3">
    <source>
        <dbReference type="Proteomes" id="UP000001593"/>
    </source>
</evidence>
<dbReference type="InParanoid" id="A7RVG3"/>
<accession>A7RVG3</accession>
<dbReference type="HOGENOM" id="CLU_366954_0_0_1"/>
<keyword evidence="3" id="KW-1185">Reference proteome</keyword>
<gene>
    <name evidence="2" type="ORF">NEMVEDRAFT_v1g240964</name>
</gene>
<dbReference type="Proteomes" id="UP000001593">
    <property type="component" value="Unassembled WGS sequence"/>
</dbReference>
<evidence type="ECO:0000256" key="1">
    <source>
        <dbReference type="SAM" id="MobiDB-lite"/>
    </source>
</evidence>
<reference evidence="2 3" key="1">
    <citation type="journal article" date="2007" name="Science">
        <title>Sea anemone genome reveals ancestral eumetazoan gene repertoire and genomic organization.</title>
        <authorList>
            <person name="Putnam N.H."/>
            <person name="Srivastava M."/>
            <person name="Hellsten U."/>
            <person name="Dirks B."/>
            <person name="Chapman J."/>
            <person name="Salamov A."/>
            <person name="Terry A."/>
            <person name="Shapiro H."/>
            <person name="Lindquist E."/>
            <person name="Kapitonov V.V."/>
            <person name="Jurka J."/>
            <person name="Genikhovich G."/>
            <person name="Grigoriev I.V."/>
            <person name="Lucas S.M."/>
            <person name="Steele R.E."/>
            <person name="Finnerty J.R."/>
            <person name="Technau U."/>
            <person name="Martindale M.Q."/>
            <person name="Rokhsar D.S."/>
        </authorList>
    </citation>
    <scope>NUCLEOTIDE SEQUENCE [LARGE SCALE GENOMIC DNA]</scope>
    <source>
        <strain evidence="3">CH2 X CH6</strain>
    </source>
</reference>
<feature type="region of interest" description="Disordered" evidence="1">
    <location>
        <begin position="327"/>
        <end position="347"/>
    </location>
</feature>